<dbReference type="EMBL" id="CP093313">
    <property type="protein sequence ID" value="UWZ82153.1"/>
    <property type="molecule type" value="Genomic_DNA"/>
</dbReference>
<dbReference type="KEGG" id="orp:MOP44_16405"/>
<protein>
    <submittedName>
        <fullName evidence="1">2-phospho-L-lactate guanylyltransferase</fullName>
    </submittedName>
</protein>
<organism evidence="1 2">
    <name type="scientific">Occallatibacter riparius</name>
    <dbReference type="NCBI Taxonomy" id="1002689"/>
    <lineage>
        <taxon>Bacteria</taxon>
        <taxon>Pseudomonadati</taxon>
        <taxon>Acidobacteriota</taxon>
        <taxon>Terriglobia</taxon>
        <taxon>Terriglobales</taxon>
        <taxon>Acidobacteriaceae</taxon>
        <taxon>Occallatibacter</taxon>
    </lineage>
</organism>
<evidence type="ECO:0000313" key="2">
    <source>
        <dbReference type="Proteomes" id="UP001059380"/>
    </source>
</evidence>
<dbReference type="Gene3D" id="3.30.160.250">
    <property type="match status" value="1"/>
</dbReference>
<dbReference type="InterPro" id="IPR035069">
    <property type="entry name" value="TTHA1013/TTHA0281-like"/>
</dbReference>
<dbReference type="GO" id="GO:0016779">
    <property type="term" value="F:nucleotidyltransferase activity"/>
    <property type="evidence" value="ECO:0007669"/>
    <property type="project" value="UniProtKB-KW"/>
</dbReference>
<dbReference type="RefSeq" id="WP_260791265.1">
    <property type="nucleotide sequence ID" value="NZ_CP093313.1"/>
</dbReference>
<evidence type="ECO:0000313" key="1">
    <source>
        <dbReference type="EMBL" id="UWZ82153.1"/>
    </source>
</evidence>
<sequence length="71" mass="8194">MEVIFEVREAEEGGYTARALGYAIFTEAETWDELRDNVREVTALHFEDEDVKPKIVQLHFIKDELVPLEAA</sequence>
<reference evidence="1" key="1">
    <citation type="submission" date="2021-04" db="EMBL/GenBank/DDBJ databases">
        <title>Phylogenetic analysis of Acidobacteriaceae.</title>
        <authorList>
            <person name="Qiu L."/>
            <person name="Zhang Q."/>
        </authorList>
    </citation>
    <scope>NUCLEOTIDE SEQUENCE</scope>
    <source>
        <strain evidence="1">DSM 25168</strain>
    </source>
</reference>
<gene>
    <name evidence="1" type="ORF">MOP44_16405</name>
</gene>
<dbReference type="AlphaFoldDB" id="A0A9J7BI24"/>
<keyword evidence="1" id="KW-0808">Transferase</keyword>
<name>A0A9J7BI24_9BACT</name>
<keyword evidence="2" id="KW-1185">Reference proteome</keyword>
<proteinExistence type="predicted"/>
<keyword evidence="1" id="KW-0548">Nucleotidyltransferase</keyword>
<accession>A0A9J7BI24</accession>
<dbReference type="SUPFAM" id="SSF143100">
    <property type="entry name" value="TTHA1013/TTHA0281-like"/>
    <property type="match status" value="1"/>
</dbReference>
<dbReference type="Proteomes" id="UP001059380">
    <property type="component" value="Chromosome"/>
</dbReference>